<accession>A0A517Z2Z8</accession>
<dbReference type="Gene3D" id="1.10.287.130">
    <property type="match status" value="1"/>
</dbReference>
<evidence type="ECO:0000313" key="14">
    <source>
        <dbReference type="EMBL" id="QDU36859.1"/>
    </source>
</evidence>
<dbReference type="SUPFAM" id="SSF47384">
    <property type="entry name" value="Homodimeric domain of signal transducing histidine kinase"/>
    <property type="match status" value="1"/>
</dbReference>
<dbReference type="SUPFAM" id="SSF55874">
    <property type="entry name" value="ATPase domain of HSP90 chaperone/DNA topoisomerase II/histidine kinase"/>
    <property type="match status" value="1"/>
</dbReference>
<dbReference type="InterPro" id="IPR022641">
    <property type="entry name" value="CheR_N"/>
</dbReference>
<dbReference type="GO" id="GO:0008984">
    <property type="term" value="F:protein-glutamate methylesterase activity"/>
    <property type="evidence" value="ECO:0007669"/>
    <property type="project" value="InterPro"/>
</dbReference>
<evidence type="ECO:0000259" key="12">
    <source>
        <dbReference type="PROSITE" id="PS50122"/>
    </source>
</evidence>
<organism evidence="14 15">
    <name type="scientific">Maioricimonas rarisocia</name>
    <dbReference type="NCBI Taxonomy" id="2528026"/>
    <lineage>
        <taxon>Bacteria</taxon>
        <taxon>Pseudomonadati</taxon>
        <taxon>Planctomycetota</taxon>
        <taxon>Planctomycetia</taxon>
        <taxon>Planctomycetales</taxon>
        <taxon>Planctomycetaceae</taxon>
        <taxon>Maioricimonas</taxon>
    </lineage>
</organism>
<feature type="region of interest" description="Disordered" evidence="7">
    <location>
        <begin position="222"/>
        <end position="246"/>
    </location>
</feature>
<evidence type="ECO:0000256" key="2">
    <source>
        <dbReference type="ARBA" id="ARBA00012438"/>
    </source>
</evidence>
<feature type="region of interest" description="Disordered" evidence="7">
    <location>
        <begin position="1"/>
        <end position="35"/>
    </location>
</feature>
<evidence type="ECO:0000259" key="10">
    <source>
        <dbReference type="PROSITE" id="PS50112"/>
    </source>
</evidence>
<dbReference type="PANTHER" id="PTHR24422">
    <property type="entry name" value="CHEMOTAXIS PROTEIN METHYLTRANSFERASE"/>
    <property type="match status" value="1"/>
</dbReference>
<keyword evidence="3 5" id="KW-0597">Phosphoprotein</keyword>
<reference evidence="14 15" key="1">
    <citation type="submission" date="2019-02" db="EMBL/GenBank/DDBJ databases">
        <title>Deep-cultivation of Planctomycetes and their phenomic and genomic characterization uncovers novel biology.</title>
        <authorList>
            <person name="Wiegand S."/>
            <person name="Jogler M."/>
            <person name="Boedeker C."/>
            <person name="Pinto D."/>
            <person name="Vollmers J."/>
            <person name="Rivas-Marin E."/>
            <person name="Kohn T."/>
            <person name="Peeters S.H."/>
            <person name="Heuer A."/>
            <person name="Rast P."/>
            <person name="Oberbeckmann S."/>
            <person name="Bunk B."/>
            <person name="Jeske O."/>
            <person name="Meyerdierks A."/>
            <person name="Storesund J.E."/>
            <person name="Kallscheuer N."/>
            <person name="Luecker S."/>
            <person name="Lage O.M."/>
            <person name="Pohl T."/>
            <person name="Merkel B.J."/>
            <person name="Hornburger P."/>
            <person name="Mueller R.-W."/>
            <person name="Bruemmer F."/>
            <person name="Labrenz M."/>
            <person name="Spormann A.M."/>
            <person name="Op den Camp H."/>
            <person name="Overmann J."/>
            <person name="Amann R."/>
            <person name="Jetten M.S.M."/>
            <person name="Mascher T."/>
            <person name="Medema M.H."/>
            <person name="Devos D.P."/>
            <person name="Kaster A.-K."/>
            <person name="Ovreas L."/>
            <person name="Rohde M."/>
            <person name="Galperin M.Y."/>
            <person name="Jogler C."/>
        </authorList>
    </citation>
    <scope>NUCLEOTIDE SEQUENCE [LARGE SCALE GENOMIC DNA]</scope>
    <source>
        <strain evidence="14 15">Mal4</strain>
    </source>
</reference>
<dbReference type="Gene3D" id="3.30.565.10">
    <property type="entry name" value="Histidine kinase-like ATPase, C-terminal domain"/>
    <property type="match status" value="1"/>
</dbReference>
<protein>
    <recommendedName>
        <fullName evidence="2">histidine kinase</fullName>
        <ecNumber evidence="2">2.7.13.3</ecNumber>
    </recommendedName>
</protein>
<dbReference type="GO" id="GO:0000156">
    <property type="term" value="F:phosphorelay response regulator activity"/>
    <property type="evidence" value="ECO:0007669"/>
    <property type="project" value="InterPro"/>
</dbReference>
<dbReference type="Gene3D" id="3.40.50.2300">
    <property type="match status" value="1"/>
</dbReference>
<feature type="active site" evidence="4">
    <location>
        <position position="157"/>
    </location>
</feature>
<keyword evidence="14" id="KW-0808">Transferase</keyword>
<evidence type="ECO:0000256" key="7">
    <source>
        <dbReference type="SAM" id="MobiDB-lite"/>
    </source>
</evidence>
<evidence type="ECO:0000256" key="4">
    <source>
        <dbReference type="PROSITE-ProRule" id="PRU00050"/>
    </source>
</evidence>
<dbReference type="CDD" id="cd17546">
    <property type="entry name" value="REC_hyHK_CKI1_RcsC-like"/>
    <property type="match status" value="1"/>
</dbReference>
<feature type="domain" description="PAC" evidence="11">
    <location>
        <begin position="962"/>
        <end position="1014"/>
    </location>
</feature>
<dbReference type="InterPro" id="IPR029063">
    <property type="entry name" value="SAM-dependent_MTases_sf"/>
</dbReference>
<dbReference type="InterPro" id="IPR050903">
    <property type="entry name" value="Bact_Chemotaxis_MeTrfase"/>
</dbReference>
<feature type="active site" evidence="4">
    <location>
        <position position="65"/>
    </location>
</feature>
<keyword evidence="4" id="KW-0378">Hydrolase</keyword>
<dbReference type="SUPFAM" id="SSF55785">
    <property type="entry name" value="PYP-like sensor domain (PAS domain)"/>
    <property type="match status" value="2"/>
</dbReference>
<sequence length="1395" mass="155852">MNPAGRQPTGDPEPAQRDSHSVDDDEGQGFPIAGVGASAGGLGPLKEFFDAMPESPGLAFVVIQHLDPTRPSLTPELLSSHTTMSVTQVAGDVQVNADCVYVIPPNKYLSIADGTLRLSEPKEPRGARMAIDYFLRSLAEDQQQCAIGVIFSGTGTDGTLGIKAVKAAGGLVMVQEPATADFDGMPRSAIETGAVDYVLPVAEIPGKLVDYARHPYVLEPRADEEAASQETAPAGQQKSDDEQKDSLSNVLAALRSQSRFDFRAYKTSTLLRRTRRRMCLLRLDDVDDYRDYLQEHPEEADALVKDMLISVTDFFRDRDAWDTLQELVIAPLVAGKDMDEPIRVWVSGCATGEEPYTIAMMLLEELKQASKHCPLQIFASDIDRDALNHARMGRYPASIEADVSPERLQRFFTKLEDDHYQVNKALRESVVFAEQNVIADPPFSRLDLICCRNLLIYLKPEIQDQLISMFHFTLRDGGWMFLGNSETIGRRDDLFRTHSKRWRIFQRTGQSQRADLEIPILLRSSRRTSEGPVFPTNARNSVHLENLAQRRVLEWLAASAVLIDRHWKILYICGDVDAYMSHQSGVPTHDLLANLRPGLRSKLRGAVHQALEQKQAAFVEARVQRADSYFPVRLVVQPIREGDHDEPLVLVIFDDGGDSPEERDANEPTRLPHRRPAPQDENLTEVDEHTVIRQLEDELASTKEDLKSTIEQLETSNEEYKASNEEVMSINEELQSTNEELETSKEELQSLNEELTTVNNQLAAKVDELETRNADLTNLIAATDVATICLDTDLCIRWFTPAAREIVRLSESDKGRPLSDLSHDLTDDDLPRVAGTVLSKLTPAEAEVTCHDDRHYLRRVSPYRTDDNRICGVVITFVDITERQRREHDLARLAAIVEQTNDAVLSKDLDGVILTWNHGAEQMYGYTAEEAVGSNVLMLFPEDRRYQLEEFLTKLRRGQPIPAFETVRIHKDGTPLEVALTISPIYDRDNHVIAASAIAHDISGMKSAQKAAESASRAKTDFLANVSHEIRTPMTSILGYADLLAKSPEDENRDHWIATIRENGRCLLDILNDVLDLSRIEAGRVDLYREQFELNPLLSTIHSLMAVRADEKGISFQFESDGRIPRTIDSDPKLVRQILINLIGNAIKFTDEGSVRVVIRYLPAADSIHFDVIDTGVGIPEDEQDLLFQPFMRASTDERPIHEGTGLGLAICQRLVQHLGGSLTLESQVGKGSRFSFNLLVGPNAGDSLVKLDLNCRSAEAAQEVQLPQCRVLVVDDTRATRYLVQKMVEKAGGTVMCAFDGQKAVEVMQRSNQEGRPFDIVLMDMRMPEMDGYEATARIRELGIQTPVIALTAHVMEGERHKCIEAGCNDYLSKPLDQQTLVDAIVRQLNAQTT</sequence>
<dbReference type="SUPFAM" id="SSF52738">
    <property type="entry name" value="Methylesterase CheB, C-terminal domain"/>
    <property type="match status" value="1"/>
</dbReference>
<dbReference type="SMART" id="SM00091">
    <property type="entry name" value="PAS"/>
    <property type="match status" value="3"/>
</dbReference>
<dbReference type="Pfam" id="PF02518">
    <property type="entry name" value="HATPase_c"/>
    <property type="match status" value="1"/>
</dbReference>
<keyword evidence="6" id="KW-0175">Coiled coil</keyword>
<dbReference type="SUPFAM" id="SSF47757">
    <property type="entry name" value="Chemotaxis receptor methyltransferase CheR, N-terminal domain"/>
    <property type="match status" value="1"/>
</dbReference>
<dbReference type="InterPro" id="IPR000014">
    <property type="entry name" value="PAS"/>
</dbReference>
<evidence type="ECO:0000313" key="15">
    <source>
        <dbReference type="Proteomes" id="UP000320496"/>
    </source>
</evidence>
<dbReference type="PROSITE" id="PS50123">
    <property type="entry name" value="CHER"/>
    <property type="match status" value="1"/>
</dbReference>
<comment type="catalytic activity">
    <reaction evidence="1">
        <text>ATP + protein L-histidine = ADP + protein N-phospho-L-histidine.</text>
        <dbReference type="EC" id="2.7.13.3"/>
    </reaction>
</comment>
<dbReference type="InterPro" id="IPR000780">
    <property type="entry name" value="CheR_MeTrfase"/>
</dbReference>
<dbReference type="InterPro" id="IPR000673">
    <property type="entry name" value="Sig_transdc_resp-reg_Me-estase"/>
</dbReference>
<dbReference type="InterPro" id="IPR022642">
    <property type="entry name" value="CheR_C"/>
</dbReference>
<dbReference type="PROSITE" id="PS50112">
    <property type="entry name" value="PAS"/>
    <property type="match status" value="1"/>
</dbReference>
<feature type="domain" description="PAS" evidence="10">
    <location>
        <begin position="889"/>
        <end position="958"/>
    </location>
</feature>
<dbReference type="PRINTS" id="PR00996">
    <property type="entry name" value="CHERMTFRASE"/>
</dbReference>
<dbReference type="EMBL" id="CP036275">
    <property type="protein sequence ID" value="QDU36859.1"/>
    <property type="molecule type" value="Genomic_DNA"/>
</dbReference>
<feature type="domain" description="Histidine kinase" evidence="8">
    <location>
        <begin position="1025"/>
        <end position="1243"/>
    </location>
</feature>
<dbReference type="SMART" id="SM00387">
    <property type="entry name" value="HATPase_c"/>
    <property type="match status" value="1"/>
</dbReference>
<evidence type="ECO:0000259" key="11">
    <source>
        <dbReference type="PROSITE" id="PS50113"/>
    </source>
</evidence>
<dbReference type="InterPro" id="IPR000700">
    <property type="entry name" value="PAS-assoc_C"/>
</dbReference>
<evidence type="ECO:0000259" key="13">
    <source>
        <dbReference type="PROSITE" id="PS50123"/>
    </source>
</evidence>
<dbReference type="KEGG" id="mri:Mal4_11590"/>
<feature type="active site" evidence="4">
    <location>
        <position position="38"/>
    </location>
</feature>
<dbReference type="GO" id="GO:0006355">
    <property type="term" value="P:regulation of DNA-templated transcription"/>
    <property type="evidence" value="ECO:0007669"/>
    <property type="project" value="InterPro"/>
</dbReference>
<name>A0A517Z2Z8_9PLAN</name>
<dbReference type="InterPro" id="IPR005467">
    <property type="entry name" value="His_kinase_dom"/>
</dbReference>
<dbReference type="SUPFAM" id="SSF52172">
    <property type="entry name" value="CheY-like"/>
    <property type="match status" value="1"/>
</dbReference>
<dbReference type="NCBIfam" id="TIGR00229">
    <property type="entry name" value="sensory_box"/>
    <property type="match status" value="1"/>
</dbReference>
<dbReference type="PROSITE" id="PS50113">
    <property type="entry name" value="PAC"/>
    <property type="match status" value="2"/>
</dbReference>
<dbReference type="SMART" id="SM00388">
    <property type="entry name" value="HisKA"/>
    <property type="match status" value="1"/>
</dbReference>
<evidence type="ECO:0000256" key="3">
    <source>
        <dbReference type="ARBA" id="ARBA00022553"/>
    </source>
</evidence>
<feature type="domain" description="CheR-type methyltransferase" evidence="13">
    <location>
        <begin position="254"/>
        <end position="509"/>
    </location>
</feature>
<feature type="modified residue" description="4-aspartylphosphate" evidence="5">
    <location>
        <position position="1325"/>
    </location>
</feature>
<dbReference type="FunFam" id="3.30.565.10:FF:000010">
    <property type="entry name" value="Sensor histidine kinase RcsC"/>
    <property type="match status" value="1"/>
</dbReference>
<dbReference type="Pfam" id="PF00072">
    <property type="entry name" value="Response_reg"/>
    <property type="match status" value="1"/>
</dbReference>
<proteinExistence type="predicted"/>
<dbReference type="SMART" id="SM00138">
    <property type="entry name" value="MeTrc"/>
    <property type="match status" value="1"/>
</dbReference>
<dbReference type="GO" id="GO:0006935">
    <property type="term" value="P:chemotaxis"/>
    <property type="evidence" value="ECO:0007669"/>
    <property type="project" value="UniProtKB-UniRule"/>
</dbReference>
<keyword evidence="15" id="KW-1185">Reference proteome</keyword>
<dbReference type="InterPro" id="IPR035909">
    <property type="entry name" value="CheB_C"/>
</dbReference>
<dbReference type="Pfam" id="PF01339">
    <property type="entry name" value="CheB_methylest"/>
    <property type="match status" value="1"/>
</dbReference>
<dbReference type="PROSITE" id="PS50122">
    <property type="entry name" value="CHEB"/>
    <property type="match status" value="1"/>
</dbReference>
<feature type="domain" description="CheB-type methylesterase" evidence="12">
    <location>
        <begin position="26"/>
        <end position="215"/>
    </location>
</feature>
<dbReference type="PROSITE" id="PS50109">
    <property type="entry name" value="HIS_KIN"/>
    <property type="match status" value="1"/>
</dbReference>
<dbReference type="Gene3D" id="3.30.450.20">
    <property type="entry name" value="PAS domain"/>
    <property type="match status" value="2"/>
</dbReference>
<dbReference type="InterPro" id="IPR035965">
    <property type="entry name" value="PAS-like_dom_sf"/>
</dbReference>
<dbReference type="Pfam" id="PF00989">
    <property type="entry name" value="PAS"/>
    <property type="match status" value="1"/>
</dbReference>
<dbReference type="SMART" id="SM00086">
    <property type="entry name" value="PAC"/>
    <property type="match status" value="3"/>
</dbReference>
<feature type="region of interest" description="Disordered" evidence="7">
    <location>
        <begin position="654"/>
        <end position="682"/>
    </location>
</feature>
<dbReference type="CDD" id="cd16922">
    <property type="entry name" value="HATPase_EvgS-ArcB-TorS-like"/>
    <property type="match status" value="1"/>
</dbReference>
<dbReference type="InterPro" id="IPR003594">
    <property type="entry name" value="HATPase_dom"/>
</dbReference>
<dbReference type="InterPro" id="IPR036890">
    <property type="entry name" value="HATPase_C_sf"/>
</dbReference>
<dbReference type="GO" id="GO:0000155">
    <property type="term" value="F:phosphorelay sensor kinase activity"/>
    <property type="evidence" value="ECO:0007669"/>
    <property type="project" value="InterPro"/>
</dbReference>
<dbReference type="GO" id="GO:0005737">
    <property type="term" value="C:cytoplasm"/>
    <property type="evidence" value="ECO:0007669"/>
    <property type="project" value="InterPro"/>
</dbReference>
<dbReference type="RefSeq" id="WP_197444128.1">
    <property type="nucleotide sequence ID" value="NZ_CP036275.1"/>
</dbReference>
<dbReference type="PANTHER" id="PTHR24422:SF27">
    <property type="entry name" value="PROTEIN-GLUTAMATE O-METHYLTRANSFERASE"/>
    <property type="match status" value="1"/>
</dbReference>
<feature type="compositionally biased region" description="Polar residues" evidence="7">
    <location>
        <begin position="228"/>
        <end position="237"/>
    </location>
</feature>
<dbReference type="CDD" id="cd16434">
    <property type="entry name" value="CheB-CheR_fusion"/>
    <property type="match status" value="1"/>
</dbReference>
<feature type="domain" description="PAC" evidence="11">
    <location>
        <begin position="842"/>
        <end position="892"/>
    </location>
</feature>
<evidence type="ECO:0000256" key="1">
    <source>
        <dbReference type="ARBA" id="ARBA00000085"/>
    </source>
</evidence>
<gene>
    <name evidence="14" type="primary">arcB_1</name>
    <name evidence="14" type="ORF">Mal4_11590</name>
</gene>
<dbReference type="InterPro" id="IPR003661">
    <property type="entry name" value="HisK_dim/P_dom"/>
</dbReference>
<dbReference type="GO" id="GO:0008757">
    <property type="term" value="F:S-adenosylmethionine-dependent methyltransferase activity"/>
    <property type="evidence" value="ECO:0007669"/>
    <property type="project" value="InterPro"/>
</dbReference>
<dbReference type="Pfam" id="PF00512">
    <property type="entry name" value="HisKA"/>
    <property type="match status" value="1"/>
</dbReference>
<feature type="coiled-coil region" evidence="6">
    <location>
        <begin position="692"/>
        <end position="779"/>
    </location>
</feature>
<evidence type="ECO:0000259" key="8">
    <source>
        <dbReference type="PROSITE" id="PS50109"/>
    </source>
</evidence>
<evidence type="ECO:0000259" key="9">
    <source>
        <dbReference type="PROSITE" id="PS50110"/>
    </source>
</evidence>
<evidence type="ECO:0000256" key="5">
    <source>
        <dbReference type="PROSITE-ProRule" id="PRU00169"/>
    </source>
</evidence>
<dbReference type="SUPFAM" id="SSF53335">
    <property type="entry name" value="S-adenosyl-L-methionine-dependent methyltransferases"/>
    <property type="match status" value="1"/>
</dbReference>
<dbReference type="Pfam" id="PF01739">
    <property type="entry name" value="CheR"/>
    <property type="match status" value="1"/>
</dbReference>
<keyword evidence="4" id="KW-0145">Chemotaxis</keyword>
<dbReference type="PROSITE" id="PS50110">
    <property type="entry name" value="RESPONSE_REGULATORY"/>
    <property type="match status" value="1"/>
</dbReference>
<dbReference type="Gene3D" id="3.40.50.180">
    <property type="entry name" value="Methylesterase CheB, C-terminal domain"/>
    <property type="match status" value="1"/>
</dbReference>
<dbReference type="CDD" id="cd00130">
    <property type="entry name" value="PAS"/>
    <property type="match status" value="1"/>
</dbReference>
<evidence type="ECO:0000256" key="6">
    <source>
        <dbReference type="SAM" id="Coils"/>
    </source>
</evidence>
<dbReference type="SMART" id="SM00448">
    <property type="entry name" value="REC"/>
    <property type="match status" value="1"/>
</dbReference>
<dbReference type="InterPro" id="IPR013767">
    <property type="entry name" value="PAS_fold"/>
</dbReference>
<dbReference type="Pfam" id="PF03705">
    <property type="entry name" value="CheR_N"/>
    <property type="match status" value="1"/>
</dbReference>
<dbReference type="InterPro" id="IPR001610">
    <property type="entry name" value="PAC"/>
</dbReference>
<dbReference type="CDD" id="cd00082">
    <property type="entry name" value="HisKA"/>
    <property type="match status" value="1"/>
</dbReference>
<dbReference type="EC" id="2.7.13.3" evidence="2"/>
<feature type="domain" description="Response regulatory" evidence="9">
    <location>
        <begin position="1271"/>
        <end position="1390"/>
    </location>
</feature>
<dbReference type="InterPro" id="IPR001789">
    <property type="entry name" value="Sig_transdc_resp-reg_receiver"/>
</dbReference>
<dbReference type="Pfam" id="PF13596">
    <property type="entry name" value="PAS_10"/>
    <property type="match status" value="1"/>
</dbReference>
<dbReference type="InterPro" id="IPR011006">
    <property type="entry name" value="CheY-like_superfamily"/>
</dbReference>
<dbReference type="Gene3D" id="3.40.50.150">
    <property type="entry name" value="Vaccinia Virus protein VP39"/>
    <property type="match status" value="1"/>
</dbReference>
<dbReference type="Proteomes" id="UP000320496">
    <property type="component" value="Chromosome"/>
</dbReference>
<dbReference type="InterPro" id="IPR036097">
    <property type="entry name" value="HisK_dim/P_sf"/>
</dbReference>